<feature type="region of interest" description="Disordered" evidence="1">
    <location>
        <begin position="94"/>
        <end position="189"/>
    </location>
</feature>
<proteinExistence type="predicted"/>
<dbReference type="HOGENOM" id="CLU_729856_0_0_1"/>
<dbReference type="OMA" id="TIEDNHQ"/>
<dbReference type="GeneID" id="18876847"/>
<dbReference type="AlphaFoldDB" id="R7S090"/>
<dbReference type="KEGG" id="psq:PUNSTDRAFT_116932"/>
<reference evidence="3" key="1">
    <citation type="journal article" date="2012" name="Science">
        <title>The Paleozoic origin of enzymatic lignin decomposition reconstructed from 31 fungal genomes.</title>
        <authorList>
            <person name="Floudas D."/>
            <person name="Binder M."/>
            <person name="Riley R."/>
            <person name="Barry K."/>
            <person name="Blanchette R.A."/>
            <person name="Henrissat B."/>
            <person name="Martinez A.T."/>
            <person name="Otillar R."/>
            <person name="Spatafora J.W."/>
            <person name="Yadav J.S."/>
            <person name="Aerts A."/>
            <person name="Benoit I."/>
            <person name="Boyd A."/>
            <person name="Carlson A."/>
            <person name="Copeland A."/>
            <person name="Coutinho P.M."/>
            <person name="de Vries R.P."/>
            <person name="Ferreira P."/>
            <person name="Findley K."/>
            <person name="Foster B."/>
            <person name="Gaskell J."/>
            <person name="Glotzer D."/>
            <person name="Gorecki P."/>
            <person name="Heitman J."/>
            <person name="Hesse C."/>
            <person name="Hori C."/>
            <person name="Igarashi K."/>
            <person name="Jurgens J.A."/>
            <person name="Kallen N."/>
            <person name="Kersten P."/>
            <person name="Kohler A."/>
            <person name="Kuees U."/>
            <person name="Kumar T.K.A."/>
            <person name="Kuo A."/>
            <person name="LaButti K."/>
            <person name="Larrondo L.F."/>
            <person name="Lindquist E."/>
            <person name="Ling A."/>
            <person name="Lombard V."/>
            <person name="Lucas S."/>
            <person name="Lundell T."/>
            <person name="Martin R."/>
            <person name="McLaughlin D.J."/>
            <person name="Morgenstern I."/>
            <person name="Morin E."/>
            <person name="Murat C."/>
            <person name="Nagy L.G."/>
            <person name="Nolan M."/>
            <person name="Ohm R.A."/>
            <person name="Patyshakuliyeva A."/>
            <person name="Rokas A."/>
            <person name="Ruiz-Duenas F.J."/>
            <person name="Sabat G."/>
            <person name="Salamov A."/>
            <person name="Samejima M."/>
            <person name="Schmutz J."/>
            <person name="Slot J.C."/>
            <person name="St John F."/>
            <person name="Stenlid J."/>
            <person name="Sun H."/>
            <person name="Sun S."/>
            <person name="Syed K."/>
            <person name="Tsang A."/>
            <person name="Wiebenga A."/>
            <person name="Young D."/>
            <person name="Pisabarro A."/>
            <person name="Eastwood D.C."/>
            <person name="Martin F."/>
            <person name="Cullen D."/>
            <person name="Grigoriev I.V."/>
            <person name="Hibbett D.S."/>
        </authorList>
    </citation>
    <scope>NUCLEOTIDE SEQUENCE [LARGE SCALE GENOMIC DNA]</scope>
    <source>
        <strain evidence="3">HHB-11173 SS5</strain>
    </source>
</reference>
<sequence>MSRSSSFDVVSLSSAGESFDCISQDGLFSDEEEERIVYPKASGEERALVWAEDEEDDLVVLDPLGASVPVASSTPADLELTPAISSLTLHEDPTPALDIARPVPAPSLDGTAAPITPQPAPVKKPGKRARRRARAAQAAAASASVATPASAKAAKRKAKRKAKKAKKAKAKAKSPATAPSTATATAGAASTVVAAPAKAKSKASKRKKQAPKAAAPAASIVVGFGTRPLVEEEDGKATSSKFYEEAVRYITSFLKDPLGADASSRLAFLQALIIELGLYTPPPTVSSSVPTSSHTPLFTHIPDLPRSLTAATALLKSSVFLNVRDYLALRDRGLSALRAAMHPSRAALRRELTKNKGKRAALGWVKESGLGVLLVSTWH</sequence>
<feature type="compositionally biased region" description="Basic residues" evidence="1">
    <location>
        <begin position="124"/>
        <end position="134"/>
    </location>
</feature>
<dbReference type="EMBL" id="JH687560">
    <property type="protein sequence ID" value="EIN03658.1"/>
    <property type="molecule type" value="Genomic_DNA"/>
</dbReference>
<feature type="compositionally biased region" description="Basic residues" evidence="1">
    <location>
        <begin position="153"/>
        <end position="172"/>
    </location>
</feature>
<name>R7S090_PUNST</name>
<gene>
    <name evidence="2" type="ORF">PUNSTDRAFT_116932</name>
</gene>
<evidence type="ECO:0000313" key="2">
    <source>
        <dbReference type="EMBL" id="EIN03658.1"/>
    </source>
</evidence>
<evidence type="ECO:0000256" key="1">
    <source>
        <dbReference type="SAM" id="MobiDB-lite"/>
    </source>
</evidence>
<evidence type="ECO:0000313" key="3">
    <source>
        <dbReference type="Proteomes" id="UP000054196"/>
    </source>
</evidence>
<accession>R7S090</accession>
<feature type="compositionally biased region" description="Low complexity" evidence="1">
    <location>
        <begin position="173"/>
        <end position="189"/>
    </location>
</feature>
<protein>
    <submittedName>
        <fullName evidence="2">Uncharacterized protein</fullName>
    </submittedName>
</protein>
<organism evidence="2 3">
    <name type="scientific">Punctularia strigosozonata (strain HHB-11173)</name>
    <name type="common">White-rot fungus</name>
    <dbReference type="NCBI Taxonomy" id="741275"/>
    <lineage>
        <taxon>Eukaryota</taxon>
        <taxon>Fungi</taxon>
        <taxon>Dikarya</taxon>
        <taxon>Basidiomycota</taxon>
        <taxon>Agaricomycotina</taxon>
        <taxon>Agaricomycetes</taxon>
        <taxon>Corticiales</taxon>
        <taxon>Punctulariaceae</taxon>
        <taxon>Punctularia</taxon>
    </lineage>
</organism>
<dbReference type="Proteomes" id="UP000054196">
    <property type="component" value="Unassembled WGS sequence"/>
</dbReference>
<dbReference type="eggNOG" id="ENOG502SSQ9">
    <property type="taxonomic scope" value="Eukaryota"/>
</dbReference>
<feature type="compositionally biased region" description="Low complexity" evidence="1">
    <location>
        <begin position="135"/>
        <end position="152"/>
    </location>
</feature>
<dbReference type="RefSeq" id="XP_007389145.1">
    <property type="nucleotide sequence ID" value="XM_007389083.1"/>
</dbReference>
<keyword evidence="3" id="KW-1185">Reference proteome</keyword>
<dbReference type="OrthoDB" id="2596481at2759"/>